<dbReference type="PANTHER" id="PTHR45982:SF1">
    <property type="entry name" value="REGULATOR OF CHROMOSOME CONDENSATION"/>
    <property type="match status" value="1"/>
</dbReference>
<gene>
    <name evidence="1" type="ORF">NGB36_21665</name>
</gene>
<dbReference type="InterPro" id="IPR051553">
    <property type="entry name" value="Ran_GTPase-activating"/>
</dbReference>
<dbReference type="PROSITE" id="PS00626">
    <property type="entry name" value="RCC1_2"/>
    <property type="match status" value="1"/>
</dbReference>
<evidence type="ECO:0000313" key="2">
    <source>
        <dbReference type="Proteomes" id="UP001057702"/>
    </source>
</evidence>
<dbReference type="PANTHER" id="PTHR45982">
    <property type="entry name" value="REGULATOR OF CHROMOSOME CONDENSATION"/>
    <property type="match status" value="1"/>
</dbReference>
<dbReference type="SUPFAM" id="SSF50985">
    <property type="entry name" value="RCC1/BLIP-II"/>
    <property type="match status" value="1"/>
</dbReference>
<comment type="caution">
    <text evidence="1">The sequence shown here is derived from an EMBL/GenBank/DDBJ whole genome shotgun (WGS) entry which is preliminary data.</text>
</comment>
<accession>A0ABT1PZQ6</accession>
<name>A0ABT1PZQ6_9ACTN</name>
<keyword evidence="2" id="KW-1185">Reference proteome</keyword>
<evidence type="ECO:0000313" key="1">
    <source>
        <dbReference type="EMBL" id="MCQ4083142.1"/>
    </source>
</evidence>
<dbReference type="Pfam" id="PF13540">
    <property type="entry name" value="RCC1_2"/>
    <property type="match status" value="2"/>
</dbReference>
<dbReference type="InterPro" id="IPR009091">
    <property type="entry name" value="RCC1/BLIP-II"/>
</dbReference>
<dbReference type="Gene3D" id="2.130.10.30">
    <property type="entry name" value="Regulator of chromosome condensation 1/beta-lactamase-inhibitor protein II"/>
    <property type="match status" value="1"/>
</dbReference>
<proteinExistence type="predicted"/>
<dbReference type="Proteomes" id="UP001057702">
    <property type="component" value="Unassembled WGS sequence"/>
</dbReference>
<feature type="non-terminal residue" evidence="1">
    <location>
        <position position="1"/>
    </location>
</feature>
<dbReference type="EMBL" id="JANFNG010000019">
    <property type="protein sequence ID" value="MCQ4083142.1"/>
    <property type="molecule type" value="Genomic_DNA"/>
</dbReference>
<organism evidence="1 2">
    <name type="scientific">Streptomyces humicola</name>
    <dbReference type="NCBI Taxonomy" id="2953240"/>
    <lineage>
        <taxon>Bacteria</taxon>
        <taxon>Bacillati</taxon>
        <taxon>Actinomycetota</taxon>
        <taxon>Actinomycetes</taxon>
        <taxon>Kitasatosporales</taxon>
        <taxon>Streptomycetaceae</taxon>
        <taxon>Streptomyces</taxon>
    </lineage>
</organism>
<dbReference type="InterPro" id="IPR000408">
    <property type="entry name" value="Reg_chr_condens"/>
</dbReference>
<dbReference type="PROSITE" id="PS50012">
    <property type="entry name" value="RCC1_3"/>
    <property type="match status" value="2"/>
</dbReference>
<reference evidence="1" key="1">
    <citation type="submission" date="2022-06" db="EMBL/GenBank/DDBJ databases">
        <title>Draft genome sequence of Streptomyces sp. RB6PN25 isolated from peat swamp forest in Thailand.</title>
        <authorList>
            <person name="Duangmal K."/>
            <person name="Klaysubun C."/>
        </authorList>
    </citation>
    <scope>NUCLEOTIDE SEQUENCE</scope>
    <source>
        <strain evidence="1">RB6PN25</strain>
    </source>
</reference>
<protein>
    <submittedName>
        <fullName evidence="1">Uncharacterized protein</fullName>
    </submittedName>
</protein>
<sequence length="167" mass="17156">APVRVCAPGQTAPCTRFLHGVKAIAANGLSGAHSLALRRNSTVLAWGDNSVGEVGDGTTTTPRTTPVRVCAPGQAAPCSHFLHDGSAIAAGAFHSLVLRKAGTVLAWGANGQGEVGDGTTTTPRTTPVRVCAPGQTHPCTRFLHHVRAIAAGGDHNLVVVQPHRPHH</sequence>